<gene>
    <name evidence="10" type="ORF">Vbra_2111</name>
</gene>
<dbReference type="PANTHER" id="PTHR24123">
    <property type="entry name" value="ANKYRIN REPEAT-CONTAINING"/>
    <property type="match status" value="1"/>
</dbReference>
<dbReference type="PROSITE" id="PS50297">
    <property type="entry name" value="ANK_REP_REGION"/>
    <property type="match status" value="1"/>
</dbReference>
<keyword evidence="5" id="KW-0175">Coiled coil</keyword>
<evidence type="ECO:0000259" key="9">
    <source>
        <dbReference type="PROSITE" id="PS50089"/>
    </source>
</evidence>
<keyword evidence="7" id="KW-0812">Transmembrane</keyword>
<sequence>MWRILPVTFLLFAALCCCTSGTFSQGLVNPANASLSTPLVKAAFQGEVWPFLFRLASFSTNLSDTQLQAALFAAIHGQDPMSTVPLLLPHVANLDARDEEGNSVLHHAVNASNPRLTELLLQATPARKGGKRVDINGRNHMNANALHMALSGCNDAIGSSCLDKIQTLIDHGIDIEATGPDFGMQMLHPPLPFGTRFRHSVIDGRLRVSNVTALSQAAMPVPCVPCFERLLHNGADVHSRSSLGTPVVLAATFDCRAAKPFWPCRNCTRGQAEIVKMALRRGADVNAAGEYGTALHWAAYNGCVRVAKTLLTNGANPTLPISGSDNTKPLDIAIEAGHKKLEALLTAAETAHIDTMKSQVYDLLLSLAVAVFCAVGVWQWILRDTRLFHQCRRRASALLGLILRLLCQGLGVVIGAIWSAFFLAGTAITSLCLWAGSVISSLTTRAAQPRHVDTDLAQQQQDSASAHGKRAKKRHHRRSVSTRAAGGGEGVAHGQGAEGHDNPVSVCMGGGDGGVGVATTGDDGISEHEYVNLLQQYQAMAAEREAALQDALNKERQSAETKGRKMGAALERLKAENENLKHMLLSEQTTIAALKETKNNLEIDKERAAMTVEDLTEKLSKCEDSLANLQHEKHETTKRMQRLEKEQNGTNTGFVNASAISSYDDRLRTAVDEQAVRRLQADINSSLQDVVAALDHLHTTGRRCQARLVDLEDQRKCVVCTERSPCVVFHPCSHMCMCAGCWSRSRQRHRQPTCPMCRADVVSHTQINA</sequence>
<evidence type="ECO:0000256" key="5">
    <source>
        <dbReference type="SAM" id="Coils"/>
    </source>
</evidence>
<feature type="compositionally biased region" description="Basic residues" evidence="6">
    <location>
        <begin position="467"/>
        <end position="480"/>
    </location>
</feature>
<dbReference type="VEuPathDB" id="CryptoDB:Vbra_2111"/>
<dbReference type="InterPro" id="IPR051165">
    <property type="entry name" value="Multifunctional_ANK_Repeat"/>
</dbReference>
<feature type="transmembrane region" description="Helical" evidence="7">
    <location>
        <begin position="394"/>
        <end position="414"/>
    </location>
</feature>
<organism evidence="10 11">
    <name type="scientific">Vitrella brassicaformis (strain CCMP3155)</name>
    <dbReference type="NCBI Taxonomy" id="1169540"/>
    <lineage>
        <taxon>Eukaryota</taxon>
        <taxon>Sar</taxon>
        <taxon>Alveolata</taxon>
        <taxon>Colpodellida</taxon>
        <taxon>Vitrellaceae</taxon>
        <taxon>Vitrella</taxon>
    </lineage>
</organism>
<dbReference type="InterPro" id="IPR013083">
    <property type="entry name" value="Znf_RING/FYVE/PHD"/>
</dbReference>
<feature type="chain" id="PRO_5005188100" description="RING-type domain-containing protein" evidence="8">
    <location>
        <begin position="25"/>
        <end position="769"/>
    </location>
</feature>
<evidence type="ECO:0000256" key="6">
    <source>
        <dbReference type="SAM" id="MobiDB-lite"/>
    </source>
</evidence>
<dbReference type="InterPro" id="IPR036770">
    <property type="entry name" value="Ankyrin_rpt-contain_sf"/>
</dbReference>
<keyword evidence="4" id="KW-0862">Zinc</keyword>
<keyword evidence="11" id="KW-1185">Reference proteome</keyword>
<keyword evidence="8" id="KW-0732">Signal</keyword>
<dbReference type="OrthoDB" id="6430205at2759"/>
<dbReference type="STRING" id="1169540.A0A0G4ESV4"/>
<dbReference type="PANTHER" id="PTHR24123:SF33">
    <property type="entry name" value="PROTEIN HOS4"/>
    <property type="match status" value="1"/>
</dbReference>
<evidence type="ECO:0000256" key="8">
    <source>
        <dbReference type="SAM" id="SignalP"/>
    </source>
</evidence>
<accession>A0A0G4ESV4</accession>
<feature type="coiled-coil region" evidence="5">
    <location>
        <begin position="534"/>
        <end position="646"/>
    </location>
</feature>
<keyword evidence="1" id="KW-0677">Repeat</keyword>
<dbReference type="GO" id="GO:0008270">
    <property type="term" value="F:zinc ion binding"/>
    <property type="evidence" value="ECO:0007669"/>
    <property type="project" value="UniProtKB-KW"/>
</dbReference>
<evidence type="ECO:0000256" key="1">
    <source>
        <dbReference type="ARBA" id="ARBA00022737"/>
    </source>
</evidence>
<dbReference type="PROSITE" id="PS50089">
    <property type="entry name" value="ZF_RING_2"/>
    <property type="match status" value="1"/>
</dbReference>
<dbReference type="SUPFAM" id="SSF57850">
    <property type="entry name" value="RING/U-box"/>
    <property type="match status" value="1"/>
</dbReference>
<evidence type="ECO:0000256" key="7">
    <source>
        <dbReference type="SAM" id="Phobius"/>
    </source>
</evidence>
<dbReference type="PROSITE" id="PS50088">
    <property type="entry name" value="ANK_REPEAT"/>
    <property type="match status" value="1"/>
</dbReference>
<dbReference type="SUPFAM" id="SSF48403">
    <property type="entry name" value="Ankyrin repeat"/>
    <property type="match status" value="1"/>
</dbReference>
<feature type="domain" description="RING-type" evidence="9">
    <location>
        <begin position="717"/>
        <end position="758"/>
    </location>
</feature>
<dbReference type="InterPro" id="IPR001841">
    <property type="entry name" value="Znf_RING"/>
</dbReference>
<evidence type="ECO:0000313" key="10">
    <source>
        <dbReference type="EMBL" id="CEM00791.1"/>
    </source>
</evidence>
<feature type="transmembrane region" description="Helical" evidence="7">
    <location>
        <begin position="363"/>
        <end position="382"/>
    </location>
</feature>
<dbReference type="InterPro" id="IPR002110">
    <property type="entry name" value="Ankyrin_rpt"/>
</dbReference>
<dbReference type="EMBL" id="CDMY01000299">
    <property type="protein sequence ID" value="CEM00791.1"/>
    <property type="molecule type" value="Genomic_DNA"/>
</dbReference>
<feature type="compositionally biased region" description="Gly residues" evidence="6">
    <location>
        <begin position="485"/>
        <end position="497"/>
    </location>
</feature>
<feature type="repeat" description="ANK" evidence="3">
    <location>
        <begin position="290"/>
        <end position="316"/>
    </location>
</feature>
<evidence type="ECO:0000256" key="4">
    <source>
        <dbReference type="PROSITE-ProRule" id="PRU00175"/>
    </source>
</evidence>
<evidence type="ECO:0000256" key="2">
    <source>
        <dbReference type="ARBA" id="ARBA00023043"/>
    </source>
</evidence>
<evidence type="ECO:0000256" key="3">
    <source>
        <dbReference type="PROSITE-ProRule" id="PRU00023"/>
    </source>
</evidence>
<dbReference type="AlphaFoldDB" id="A0A0G4ESV4"/>
<dbReference type="Pfam" id="PF13920">
    <property type="entry name" value="zf-C3HC4_3"/>
    <property type="match status" value="1"/>
</dbReference>
<keyword evidence="4" id="KW-0479">Metal-binding</keyword>
<feature type="signal peptide" evidence="8">
    <location>
        <begin position="1"/>
        <end position="24"/>
    </location>
</feature>
<protein>
    <recommendedName>
        <fullName evidence="9">RING-type domain-containing protein</fullName>
    </recommendedName>
</protein>
<dbReference type="Gene3D" id="1.25.40.20">
    <property type="entry name" value="Ankyrin repeat-containing domain"/>
    <property type="match status" value="2"/>
</dbReference>
<keyword evidence="2 3" id="KW-0040">ANK repeat</keyword>
<dbReference type="SMART" id="SM00248">
    <property type="entry name" value="ANK"/>
    <property type="match status" value="4"/>
</dbReference>
<name>A0A0G4ESV4_VITBC</name>
<dbReference type="InParanoid" id="A0A0G4ESV4"/>
<keyword evidence="7" id="KW-1133">Transmembrane helix</keyword>
<keyword evidence="7" id="KW-0472">Membrane</keyword>
<keyword evidence="4" id="KW-0863">Zinc-finger</keyword>
<dbReference type="PhylomeDB" id="A0A0G4ESV4"/>
<proteinExistence type="predicted"/>
<dbReference type="Gene3D" id="3.30.40.10">
    <property type="entry name" value="Zinc/RING finger domain, C3HC4 (zinc finger)"/>
    <property type="match status" value="1"/>
</dbReference>
<feature type="transmembrane region" description="Helical" evidence="7">
    <location>
        <begin position="420"/>
        <end position="442"/>
    </location>
</feature>
<dbReference type="Pfam" id="PF12796">
    <property type="entry name" value="Ank_2"/>
    <property type="match status" value="2"/>
</dbReference>
<dbReference type="Proteomes" id="UP000041254">
    <property type="component" value="Unassembled WGS sequence"/>
</dbReference>
<feature type="region of interest" description="Disordered" evidence="6">
    <location>
        <begin position="450"/>
        <end position="508"/>
    </location>
</feature>
<reference evidence="10 11" key="1">
    <citation type="submission" date="2014-11" db="EMBL/GenBank/DDBJ databases">
        <authorList>
            <person name="Zhu J."/>
            <person name="Qi W."/>
            <person name="Song R."/>
        </authorList>
    </citation>
    <scope>NUCLEOTIDE SEQUENCE [LARGE SCALE GENOMIC DNA]</scope>
</reference>
<evidence type="ECO:0000313" key="11">
    <source>
        <dbReference type="Proteomes" id="UP000041254"/>
    </source>
</evidence>